<gene>
    <name evidence="2" type="ORF">CV103_12050</name>
</gene>
<feature type="region of interest" description="Disordered" evidence="1">
    <location>
        <begin position="171"/>
        <end position="191"/>
    </location>
</feature>
<evidence type="ECO:0000313" key="2">
    <source>
        <dbReference type="EMBL" id="PTD19915.1"/>
    </source>
</evidence>
<sequence>MPLAQAEPGGKSARDPQKDGKLSRGLGDDLAMIATKLNPTMTADQADAWIKATTYSLGDLPGRVAREAAQAVLRRWKYPAIRDDGAVVMKPIRFFPEVDPALRAVAADIMARHRTALMRLRALEQAIADAGRPALEAPKDEALSADEIASANAAFARLGIRTRYAADGSAYEIDRPRQDDRGNETEEAKAA</sequence>
<evidence type="ECO:0000313" key="3">
    <source>
        <dbReference type="Proteomes" id="UP000241206"/>
    </source>
</evidence>
<feature type="compositionally biased region" description="Basic and acidic residues" evidence="1">
    <location>
        <begin position="172"/>
        <end position="191"/>
    </location>
</feature>
<feature type="region of interest" description="Disordered" evidence="1">
    <location>
        <begin position="1"/>
        <end position="25"/>
    </location>
</feature>
<reference evidence="2 3" key="1">
    <citation type="submission" date="2017-11" db="EMBL/GenBank/DDBJ databases">
        <title>Sphingomonas oleivorans sp. nov., isolated from oil-contaminated soil.</title>
        <authorList>
            <person name="Wang L."/>
            <person name="Chen L."/>
        </authorList>
    </citation>
    <scope>NUCLEOTIDE SEQUENCE [LARGE SCALE GENOMIC DNA]</scope>
    <source>
        <strain evidence="2 3">K101</strain>
    </source>
</reference>
<evidence type="ECO:0000256" key="1">
    <source>
        <dbReference type="SAM" id="MobiDB-lite"/>
    </source>
</evidence>
<protein>
    <submittedName>
        <fullName evidence="2">Uncharacterized protein</fullName>
    </submittedName>
</protein>
<proteinExistence type="predicted"/>
<name>A0A2T4HVV1_9SPHN</name>
<keyword evidence="3" id="KW-1185">Reference proteome</keyword>
<dbReference type="EMBL" id="PHHF01000049">
    <property type="protein sequence ID" value="PTD19915.1"/>
    <property type="molecule type" value="Genomic_DNA"/>
</dbReference>
<comment type="caution">
    <text evidence="2">The sequence shown here is derived from an EMBL/GenBank/DDBJ whole genome shotgun (WGS) entry which is preliminary data.</text>
</comment>
<accession>A0A2T4HVV1</accession>
<dbReference type="Proteomes" id="UP000241206">
    <property type="component" value="Unassembled WGS sequence"/>
</dbReference>
<feature type="compositionally biased region" description="Basic and acidic residues" evidence="1">
    <location>
        <begin position="12"/>
        <end position="22"/>
    </location>
</feature>
<organism evidence="2 3">
    <name type="scientific">Edaphosphingomonas fennica</name>
    <dbReference type="NCBI Taxonomy" id="114404"/>
    <lineage>
        <taxon>Bacteria</taxon>
        <taxon>Pseudomonadati</taxon>
        <taxon>Pseudomonadota</taxon>
        <taxon>Alphaproteobacteria</taxon>
        <taxon>Sphingomonadales</taxon>
        <taxon>Rhizorhabdaceae</taxon>
        <taxon>Edaphosphingomonas</taxon>
    </lineage>
</organism>
<dbReference type="AlphaFoldDB" id="A0A2T4HVV1"/>